<name>A0ABX3A4A6_9GAMM</name>
<gene>
    <name evidence="1" type="ORF">BGC07_03775</name>
</gene>
<dbReference type="RefSeq" id="WP_069312013.1">
    <property type="nucleotide sequence ID" value="NZ_MDTU01000001.1"/>
</dbReference>
<evidence type="ECO:0000313" key="2">
    <source>
        <dbReference type="Proteomes" id="UP000094329"/>
    </source>
</evidence>
<dbReference type="Proteomes" id="UP000094329">
    <property type="component" value="Unassembled WGS sequence"/>
</dbReference>
<sequence length="165" mass="19119">MTKHDHNLARVNWHLGQQLAPEHFHAQEQAFYAETLLRLQQFGLPLEGVIDFDWDNELLEKAGLVRLKSFTYLLPDGTLLKLADNIHINTLALQEVHQREVTLYLNHLGEEIFQERVNNNDIQKKRFIIQLAINTLDNAHISLPLGQLEETVSGHWVFEKNLLSP</sequence>
<proteinExistence type="predicted"/>
<keyword evidence="2" id="KW-1185">Reference proteome</keyword>
<dbReference type="EMBL" id="MDTU01000001">
    <property type="protein sequence ID" value="ODN42215.1"/>
    <property type="molecule type" value="Genomic_DNA"/>
</dbReference>
<organism evidence="1 2">
    <name type="scientific">Piscirickettsia litoralis</name>
    <dbReference type="NCBI Taxonomy" id="1891921"/>
    <lineage>
        <taxon>Bacteria</taxon>
        <taxon>Pseudomonadati</taxon>
        <taxon>Pseudomonadota</taxon>
        <taxon>Gammaproteobacteria</taxon>
        <taxon>Thiotrichales</taxon>
        <taxon>Piscirickettsiaceae</taxon>
        <taxon>Piscirickettsia</taxon>
    </lineage>
</organism>
<reference evidence="1 2" key="1">
    <citation type="submission" date="2016-08" db="EMBL/GenBank/DDBJ databases">
        <title>Draft genome sequence of Candidatus Piscirickettsia litoralis, from seawater.</title>
        <authorList>
            <person name="Wan X."/>
            <person name="Lee A.J."/>
            <person name="Hou S."/>
            <person name="Donachie S.P."/>
        </authorList>
    </citation>
    <scope>NUCLEOTIDE SEQUENCE [LARGE SCALE GENOMIC DNA]</scope>
    <source>
        <strain evidence="1 2">Y2</strain>
    </source>
</reference>
<protein>
    <submittedName>
        <fullName evidence="1">Uncharacterized protein</fullName>
    </submittedName>
</protein>
<accession>A0ABX3A4A6</accession>
<comment type="caution">
    <text evidence="1">The sequence shown here is derived from an EMBL/GenBank/DDBJ whole genome shotgun (WGS) entry which is preliminary data.</text>
</comment>
<evidence type="ECO:0000313" key="1">
    <source>
        <dbReference type="EMBL" id="ODN42215.1"/>
    </source>
</evidence>